<evidence type="ECO:0000259" key="2">
    <source>
        <dbReference type="Pfam" id="PF01764"/>
    </source>
</evidence>
<dbReference type="ESTHER" id="tetts-q242n3">
    <property type="family name" value="Lipase_3"/>
</dbReference>
<dbReference type="InParanoid" id="I7MLP8"/>
<keyword evidence="4" id="KW-1185">Reference proteome</keyword>
<name>I7MLP8_TETTS</name>
<keyword evidence="1" id="KW-0812">Transmembrane</keyword>
<dbReference type="GO" id="GO:0006629">
    <property type="term" value="P:lipid metabolic process"/>
    <property type="evidence" value="ECO:0007669"/>
    <property type="project" value="InterPro"/>
</dbReference>
<evidence type="ECO:0000313" key="4">
    <source>
        <dbReference type="Proteomes" id="UP000009168"/>
    </source>
</evidence>
<evidence type="ECO:0000256" key="1">
    <source>
        <dbReference type="SAM" id="Phobius"/>
    </source>
</evidence>
<dbReference type="Pfam" id="PF01764">
    <property type="entry name" value="Lipase_3"/>
    <property type="match status" value="1"/>
</dbReference>
<protein>
    <submittedName>
        <fullName evidence="3">Lipase family protein</fullName>
    </submittedName>
</protein>
<dbReference type="OrthoDB" id="424277at2759"/>
<accession>I7MLP8</accession>
<feature type="transmembrane region" description="Helical" evidence="1">
    <location>
        <begin position="7"/>
        <end position="28"/>
    </location>
</feature>
<dbReference type="SUPFAM" id="SSF53474">
    <property type="entry name" value="alpha/beta-Hydrolases"/>
    <property type="match status" value="1"/>
</dbReference>
<dbReference type="RefSeq" id="XP_001023077.1">
    <property type="nucleotide sequence ID" value="XM_001023077.3"/>
</dbReference>
<dbReference type="EMBL" id="GG662523">
    <property type="protein sequence ID" value="EAS02832.1"/>
    <property type="molecule type" value="Genomic_DNA"/>
</dbReference>
<dbReference type="KEGG" id="tet:TTHERM_00352190"/>
<keyword evidence="1" id="KW-0472">Membrane</keyword>
<feature type="domain" description="Fungal lipase-type" evidence="2">
    <location>
        <begin position="97"/>
        <end position="229"/>
    </location>
</feature>
<dbReference type="PANTHER" id="PTHR45856">
    <property type="entry name" value="ALPHA/BETA-HYDROLASES SUPERFAMILY PROTEIN"/>
    <property type="match status" value="1"/>
</dbReference>
<keyword evidence="1" id="KW-1133">Transmembrane helix</keyword>
<dbReference type="GeneID" id="7835431"/>
<dbReference type="InterPro" id="IPR051218">
    <property type="entry name" value="Sec_MonoDiacylglyc_Lipase"/>
</dbReference>
<dbReference type="Proteomes" id="UP000009168">
    <property type="component" value="Unassembled WGS sequence"/>
</dbReference>
<dbReference type="AlphaFoldDB" id="I7MLP8"/>
<gene>
    <name evidence="3" type="ORF">TTHERM_00352190</name>
</gene>
<dbReference type="OMA" id="MEPRRWL"/>
<dbReference type="Gene3D" id="3.40.50.1820">
    <property type="entry name" value="alpha/beta hydrolase"/>
    <property type="match status" value="1"/>
</dbReference>
<evidence type="ECO:0000313" key="3">
    <source>
        <dbReference type="EMBL" id="EAS02832.1"/>
    </source>
</evidence>
<dbReference type="InterPro" id="IPR029058">
    <property type="entry name" value="AB_hydrolase_fold"/>
</dbReference>
<dbReference type="PANTHER" id="PTHR45856:SF25">
    <property type="entry name" value="FUNGAL LIPASE-LIKE DOMAIN-CONTAINING PROTEIN"/>
    <property type="match status" value="1"/>
</dbReference>
<dbReference type="InterPro" id="IPR002921">
    <property type="entry name" value="Fungal_lipase-type"/>
</dbReference>
<dbReference type="HOGENOM" id="CLU_032957_5_0_1"/>
<dbReference type="CDD" id="cd00519">
    <property type="entry name" value="Lipase_3"/>
    <property type="match status" value="1"/>
</dbReference>
<sequence length="284" mass="31457">MLDTKQIAFIALTAITIAGLSTQAYYLYTTPSFDPQLAIDIDYYSKVSYCDVDAIQKWNCGDSCNYHSGMTDVQAFNKKTKEAQGYCGYDASNKRIVVAYRGSSNIQNWIANFQAIPVKYAGCQGCLVHDGFQLTLKEISDNINTCVQGLANKYQDAQVFVTGHSLGGALATLSVLEIAKIVDPSKIVFMNFGSPRVGNQQFVEYFDSVITNGIRVVNFKDIVPHLPLKIMDFKHVNTEVWMLSNGAVNDYKVCPTEEDPQCSDSVKLPNAADHTNYFGFYTGC</sequence>
<organism evidence="3 4">
    <name type="scientific">Tetrahymena thermophila (strain SB210)</name>
    <dbReference type="NCBI Taxonomy" id="312017"/>
    <lineage>
        <taxon>Eukaryota</taxon>
        <taxon>Sar</taxon>
        <taxon>Alveolata</taxon>
        <taxon>Ciliophora</taxon>
        <taxon>Intramacronucleata</taxon>
        <taxon>Oligohymenophorea</taxon>
        <taxon>Hymenostomatida</taxon>
        <taxon>Tetrahymenina</taxon>
        <taxon>Tetrahymenidae</taxon>
        <taxon>Tetrahymena</taxon>
    </lineage>
</organism>
<reference evidence="4" key="1">
    <citation type="journal article" date="2006" name="PLoS Biol.">
        <title>Macronuclear genome sequence of the ciliate Tetrahymena thermophila, a model eukaryote.</title>
        <authorList>
            <person name="Eisen J.A."/>
            <person name="Coyne R.S."/>
            <person name="Wu M."/>
            <person name="Wu D."/>
            <person name="Thiagarajan M."/>
            <person name="Wortman J.R."/>
            <person name="Badger J.H."/>
            <person name="Ren Q."/>
            <person name="Amedeo P."/>
            <person name="Jones K.M."/>
            <person name="Tallon L.J."/>
            <person name="Delcher A.L."/>
            <person name="Salzberg S.L."/>
            <person name="Silva J.C."/>
            <person name="Haas B.J."/>
            <person name="Majoros W.H."/>
            <person name="Farzad M."/>
            <person name="Carlton J.M."/>
            <person name="Smith R.K. Jr."/>
            <person name="Garg J."/>
            <person name="Pearlman R.E."/>
            <person name="Karrer K.M."/>
            <person name="Sun L."/>
            <person name="Manning G."/>
            <person name="Elde N.C."/>
            <person name="Turkewitz A.P."/>
            <person name="Asai D.J."/>
            <person name="Wilkes D.E."/>
            <person name="Wang Y."/>
            <person name="Cai H."/>
            <person name="Collins K."/>
            <person name="Stewart B.A."/>
            <person name="Lee S.R."/>
            <person name="Wilamowska K."/>
            <person name="Weinberg Z."/>
            <person name="Ruzzo W.L."/>
            <person name="Wloga D."/>
            <person name="Gaertig J."/>
            <person name="Frankel J."/>
            <person name="Tsao C.-C."/>
            <person name="Gorovsky M.A."/>
            <person name="Keeling P.J."/>
            <person name="Waller R.F."/>
            <person name="Patron N.J."/>
            <person name="Cherry J.M."/>
            <person name="Stover N.A."/>
            <person name="Krieger C.J."/>
            <person name="del Toro C."/>
            <person name="Ryder H.F."/>
            <person name="Williamson S.C."/>
            <person name="Barbeau R.A."/>
            <person name="Hamilton E.P."/>
            <person name="Orias E."/>
        </authorList>
    </citation>
    <scope>NUCLEOTIDE SEQUENCE [LARGE SCALE GENOMIC DNA]</scope>
    <source>
        <strain evidence="4">SB210</strain>
    </source>
</reference>
<dbReference type="eggNOG" id="KOG4569">
    <property type="taxonomic scope" value="Eukaryota"/>
</dbReference>
<proteinExistence type="predicted"/>